<gene>
    <name evidence="7" type="ORF">IWW36_002177</name>
</gene>
<organism evidence="7 8">
    <name type="scientific">Coemansia brasiliensis</name>
    <dbReference type="NCBI Taxonomy" id="2650707"/>
    <lineage>
        <taxon>Eukaryota</taxon>
        <taxon>Fungi</taxon>
        <taxon>Fungi incertae sedis</taxon>
        <taxon>Zoopagomycota</taxon>
        <taxon>Kickxellomycotina</taxon>
        <taxon>Kickxellomycetes</taxon>
        <taxon>Kickxellales</taxon>
        <taxon>Kickxellaceae</taxon>
        <taxon>Coemansia</taxon>
    </lineage>
</organism>
<keyword evidence="4" id="KW-0274">FAD</keyword>
<dbReference type="Pfam" id="PF01266">
    <property type="entry name" value="DAO"/>
    <property type="match status" value="1"/>
</dbReference>
<dbReference type="SUPFAM" id="SSF51971">
    <property type="entry name" value="Nucleotide-binding domain"/>
    <property type="match status" value="1"/>
</dbReference>
<name>A0A9W8IA83_9FUNG</name>
<proteinExistence type="inferred from homology"/>
<dbReference type="SUPFAM" id="SSF54373">
    <property type="entry name" value="FAD-linked reductases, C-terminal domain"/>
    <property type="match status" value="1"/>
</dbReference>
<dbReference type="EMBL" id="JANBUW010000045">
    <property type="protein sequence ID" value="KAJ2850072.1"/>
    <property type="molecule type" value="Genomic_DNA"/>
</dbReference>
<evidence type="ECO:0000256" key="4">
    <source>
        <dbReference type="ARBA" id="ARBA00022827"/>
    </source>
</evidence>
<comment type="caution">
    <text evidence="7">The sequence shown here is derived from an EMBL/GenBank/DDBJ whole genome shotgun (WGS) entry which is preliminary data.</text>
</comment>
<evidence type="ECO:0000259" key="6">
    <source>
        <dbReference type="Pfam" id="PF01266"/>
    </source>
</evidence>
<reference evidence="7" key="1">
    <citation type="submission" date="2022-07" db="EMBL/GenBank/DDBJ databases">
        <title>Phylogenomic reconstructions and comparative analyses of Kickxellomycotina fungi.</title>
        <authorList>
            <person name="Reynolds N.K."/>
            <person name="Stajich J.E."/>
            <person name="Barry K."/>
            <person name="Grigoriev I.V."/>
            <person name="Crous P."/>
            <person name="Smith M.E."/>
        </authorList>
    </citation>
    <scope>NUCLEOTIDE SEQUENCE</scope>
    <source>
        <strain evidence="7">NRRL 1566</strain>
    </source>
</reference>
<dbReference type="GO" id="GO:0003884">
    <property type="term" value="F:D-amino-acid oxidase activity"/>
    <property type="evidence" value="ECO:0007669"/>
    <property type="project" value="InterPro"/>
</dbReference>
<evidence type="ECO:0000256" key="5">
    <source>
        <dbReference type="ARBA" id="ARBA00023002"/>
    </source>
</evidence>
<dbReference type="InterPro" id="IPR006076">
    <property type="entry name" value="FAD-dep_OxRdtase"/>
</dbReference>
<dbReference type="InterPro" id="IPR023209">
    <property type="entry name" value="DAO"/>
</dbReference>
<dbReference type="OrthoDB" id="409956at2759"/>
<evidence type="ECO:0000256" key="1">
    <source>
        <dbReference type="ARBA" id="ARBA00001974"/>
    </source>
</evidence>
<dbReference type="Gene3D" id="3.30.9.10">
    <property type="entry name" value="D-Amino Acid Oxidase, subunit A, domain 2"/>
    <property type="match status" value="1"/>
</dbReference>
<sequence>MTKVSVVVIGSGVIGLTTALGLQRTRRYAVTIVAREIVSSQSYHEQNWASPFAGADWRPYAELADIQQRAAEEETYFKLRDIATNIPDAGVKHMRIYDFGTMSDDPPPTFLGYVTNVNTVESKYWPAGAAFGYTYDSLVINVLQYLQWLTSEFIKLGGKIKQAELLDIHDAVRYAEHKPCNMVVNCSGMGSRLIRGIYDSSMFPTRGQTLLVHAPAVDFIVQSPGPNKSKVAYVIPRGDGTVILGGVFEQRSSNKKENPQTTTEILRSCLALCPQLLSETPNAQQFVGFSNNVTGNDIAKLRQRIISVNVGFRPSRVNGPRLQKEQIGQLTVVHNYGHSSFGYQTSWGYASSTIRLIDACNQAKL</sequence>
<accession>A0A9W8IA83</accession>
<keyword evidence="3" id="KW-0285">Flavoprotein</keyword>
<evidence type="ECO:0000256" key="3">
    <source>
        <dbReference type="ARBA" id="ARBA00022630"/>
    </source>
</evidence>
<dbReference type="PANTHER" id="PTHR11530">
    <property type="entry name" value="D-AMINO ACID OXIDASE"/>
    <property type="match status" value="1"/>
</dbReference>
<dbReference type="Gene3D" id="3.40.50.720">
    <property type="entry name" value="NAD(P)-binding Rossmann-like Domain"/>
    <property type="match status" value="1"/>
</dbReference>
<comment type="cofactor">
    <cofactor evidence="1">
        <name>FAD</name>
        <dbReference type="ChEBI" id="CHEBI:57692"/>
    </cofactor>
</comment>
<keyword evidence="5" id="KW-0560">Oxidoreductase</keyword>
<comment type="similarity">
    <text evidence="2">Belongs to the DAMOX/DASOX family.</text>
</comment>
<evidence type="ECO:0000256" key="2">
    <source>
        <dbReference type="ARBA" id="ARBA00006730"/>
    </source>
</evidence>
<dbReference type="Proteomes" id="UP001139887">
    <property type="component" value="Unassembled WGS sequence"/>
</dbReference>
<dbReference type="PROSITE" id="PS00677">
    <property type="entry name" value="DAO"/>
    <property type="match status" value="1"/>
</dbReference>
<dbReference type="GO" id="GO:0071949">
    <property type="term" value="F:FAD binding"/>
    <property type="evidence" value="ECO:0007669"/>
    <property type="project" value="InterPro"/>
</dbReference>
<dbReference type="PIRSF" id="PIRSF000189">
    <property type="entry name" value="D-aa_oxidase"/>
    <property type="match status" value="1"/>
</dbReference>
<evidence type="ECO:0000313" key="8">
    <source>
        <dbReference type="Proteomes" id="UP001139887"/>
    </source>
</evidence>
<dbReference type="PANTHER" id="PTHR11530:SF11">
    <property type="entry name" value="D-ASPARTATE OXIDASE"/>
    <property type="match status" value="1"/>
</dbReference>
<feature type="domain" description="FAD dependent oxidoreductase" evidence="6">
    <location>
        <begin position="6"/>
        <end position="350"/>
    </location>
</feature>
<dbReference type="InterPro" id="IPR006181">
    <property type="entry name" value="D-amino_acid_oxidase_CS"/>
</dbReference>
<dbReference type="GO" id="GO:0019478">
    <property type="term" value="P:D-amino acid catabolic process"/>
    <property type="evidence" value="ECO:0007669"/>
    <property type="project" value="TreeGrafter"/>
</dbReference>
<protein>
    <recommendedName>
        <fullName evidence="6">FAD dependent oxidoreductase domain-containing protein</fullName>
    </recommendedName>
</protein>
<dbReference type="AlphaFoldDB" id="A0A9W8IA83"/>
<keyword evidence="8" id="KW-1185">Reference proteome</keyword>
<evidence type="ECO:0000313" key="7">
    <source>
        <dbReference type="EMBL" id="KAJ2850072.1"/>
    </source>
</evidence>
<dbReference type="GO" id="GO:0005737">
    <property type="term" value="C:cytoplasm"/>
    <property type="evidence" value="ECO:0007669"/>
    <property type="project" value="TreeGrafter"/>
</dbReference>